<evidence type="ECO:0000256" key="17">
    <source>
        <dbReference type="SAM" id="Phobius"/>
    </source>
</evidence>
<keyword evidence="10 17" id="KW-1133">Transmembrane helix</keyword>
<dbReference type="InterPro" id="IPR036426">
    <property type="entry name" value="Bulb-type_lectin_dom_sf"/>
</dbReference>
<evidence type="ECO:0000256" key="10">
    <source>
        <dbReference type="ARBA" id="ARBA00022989"/>
    </source>
</evidence>
<feature type="signal peptide" evidence="18">
    <location>
        <begin position="1"/>
        <end position="27"/>
    </location>
</feature>
<comment type="subcellular location">
    <subcellularLocation>
        <location evidence="1">Cell membrane</location>
        <topology evidence="1">Single-pass type I membrane protein</topology>
    </subcellularLocation>
</comment>
<dbReference type="InterPro" id="IPR011009">
    <property type="entry name" value="Kinase-like_dom_sf"/>
</dbReference>
<dbReference type="PIRSF" id="PIRSF000641">
    <property type="entry name" value="SRK"/>
    <property type="match status" value="1"/>
</dbReference>
<dbReference type="SMART" id="SM00220">
    <property type="entry name" value="S_TKc"/>
    <property type="match status" value="1"/>
</dbReference>
<feature type="domain" description="Protein kinase" evidence="19">
    <location>
        <begin position="511"/>
        <end position="789"/>
    </location>
</feature>
<dbReference type="FunFam" id="3.30.200.20:FF:000195">
    <property type="entry name" value="G-type lectin S-receptor-like serine/threonine-protein kinase"/>
    <property type="match status" value="1"/>
</dbReference>
<evidence type="ECO:0000256" key="14">
    <source>
        <dbReference type="ARBA" id="ARBA00047899"/>
    </source>
</evidence>
<comment type="similarity">
    <text evidence="16">Belongs to the protein kinase superfamily. Ser/Thr protein kinase family.</text>
</comment>
<reference evidence="22" key="1">
    <citation type="submission" date="2022-02" db="EMBL/GenBank/DDBJ databases">
        <authorList>
            <person name="Henning P.M."/>
            <person name="McCubbin A.G."/>
            <person name="Shore J.S."/>
        </authorList>
    </citation>
    <scope>NUCLEOTIDE SEQUENCE</scope>
    <source>
        <strain evidence="22">F60SS</strain>
        <tissue evidence="22">Leaves</tissue>
    </source>
</reference>
<evidence type="ECO:0000313" key="23">
    <source>
        <dbReference type="Proteomes" id="UP001141552"/>
    </source>
</evidence>
<dbReference type="FunFam" id="1.10.510.10:FF:000060">
    <property type="entry name" value="G-type lectin S-receptor-like serine/threonine-protein kinase"/>
    <property type="match status" value="1"/>
</dbReference>
<evidence type="ECO:0000259" key="19">
    <source>
        <dbReference type="PROSITE" id="PS50011"/>
    </source>
</evidence>
<evidence type="ECO:0000259" key="21">
    <source>
        <dbReference type="PROSITE" id="PS50948"/>
    </source>
</evidence>
<dbReference type="Gene3D" id="3.30.200.20">
    <property type="entry name" value="Phosphorylase Kinase, domain 1"/>
    <property type="match status" value="1"/>
</dbReference>
<dbReference type="Pfam" id="PF08276">
    <property type="entry name" value="PAN_2"/>
    <property type="match status" value="1"/>
</dbReference>
<keyword evidence="7 16" id="KW-0547">Nucleotide-binding</keyword>
<evidence type="ECO:0000256" key="8">
    <source>
        <dbReference type="ARBA" id="ARBA00022777"/>
    </source>
</evidence>
<evidence type="ECO:0000256" key="18">
    <source>
        <dbReference type="SAM" id="SignalP"/>
    </source>
</evidence>
<comment type="catalytic activity">
    <reaction evidence="15 16">
        <text>L-seryl-[protein] + ATP = O-phospho-L-seryl-[protein] + ADP + H(+)</text>
        <dbReference type="Rhea" id="RHEA:17989"/>
        <dbReference type="Rhea" id="RHEA-COMP:9863"/>
        <dbReference type="Rhea" id="RHEA-COMP:11604"/>
        <dbReference type="ChEBI" id="CHEBI:15378"/>
        <dbReference type="ChEBI" id="CHEBI:29999"/>
        <dbReference type="ChEBI" id="CHEBI:30616"/>
        <dbReference type="ChEBI" id="CHEBI:83421"/>
        <dbReference type="ChEBI" id="CHEBI:456216"/>
        <dbReference type="EC" id="2.7.11.1"/>
    </reaction>
</comment>
<dbReference type="GO" id="GO:0048544">
    <property type="term" value="P:recognition of pollen"/>
    <property type="evidence" value="ECO:0007669"/>
    <property type="project" value="InterPro"/>
</dbReference>
<dbReference type="Gene3D" id="3.50.4.10">
    <property type="entry name" value="Hepatocyte Growth Factor"/>
    <property type="match status" value="1"/>
</dbReference>
<evidence type="ECO:0000256" key="2">
    <source>
        <dbReference type="ARBA" id="ARBA00022475"/>
    </source>
</evidence>
<feature type="domain" description="Apple" evidence="21">
    <location>
        <begin position="346"/>
        <end position="425"/>
    </location>
</feature>
<dbReference type="Gene3D" id="1.10.510.10">
    <property type="entry name" value="Transferase(Phosphotransferase) domain 1"/>
    <property type="match status" value="1"/>
</dbReference>
<evidence type="ECO:0000256" key="1">
    <source>
        <dbReference type="ARBA" id="ARBA00004251"/>
    </source>
</evidence>
<dbReference type="GO" id="GO:0005886">
    <property type="term" value="C:plasma membrane"/>
    <property type="evidence" value="ECO:0007669"/>
    <property type="project" value="UniProtKB-SubCell"/>
</dbReference>
<keyword evidence="8 16" id="KW-0418">Kinase</keyword>
<feature type="chain" id="PRO_5040425925" description="Receptor-like serine/threonine-protein kinase" evidence="18">
    <location>
        <begin position="28"/>
        <end position="830"/>
    </location>
</feature>
<evidence type="ECO:0000256" key="4">
    <source>
        <dbReference type="ARBA" id="ARBA00022679"/>
    </source>
</evidence>
<keyword evidence="9 16" id="KW-0067">ATP-binding</keyword>
<feature type="domain" description="Bulb-type lectin" evidence="20">
    <location>
        <begin position="28"/>
        <end position="149"/>
    </location>
</feature>
<evidence type="ECO:0000256" key="13">
    <source>
        <dbReference type="ARBA" id="ARBA00023180"/>
    </source>
</evidence>
<comment type="catalytic activity">
    <reaction evidence="14 16">
        <text>L-threonyl-[protein] + ATP = O-phospho-L-threonyl-[protein] + ADP + H(+)</text>
        <dbReference type="Rhea" id="RHEA:46608"/>
        <dbReference type="Rhea" id="RHEA-COMP:11060"/>
        <dbReference type="Rhea" id="RHEA-COMP:11605"/>
        <dbReference type="ChEBI" id="CHEBI:15378"/>
        <dbReference type="ChEBI" id="CHEBI:30013"/>
        <dbReference type="ChEBI" id="CHEBI:30616"/>
        <dbReference type="ChEBI" id="CHEBI:61977"/>
        <dbReference type="ChEBI" id="CHEBI:456216"/>
        <dbReference type="EC" id="2.7.11.1"/>
    </reaction>
</comment>
<keyword evidence="2" id="KW-1003">Cell membrane</keyword>
<dbReference type="InterPro" id="IPR003609">
    <property type="entry name" value="Pan_app"/>
</dbReference>
<keyword evidence="13" id="KW-0325">Glycoprotein</keyword>
<dbReference type="EMBL" id="JAKUCV010002624">
    <property type="protein sequence ID" value="KAJ4841987.1"/>
    <property type="molecule type" value="Genomic_DNA"/>
</dbReference>
<dbReference type="PROSITE" id="PS50948">
    <property type="entry name" value="PAN"/>
    <property type="match status" value="1"/>
</dbReference>
<dbReference type="PROSITE" id="PS50011">
    <property type="entry name" value="PROTEIN_KINASE_DOM"/>
    <property type="match status" value="1"/>
</dbReference>
<comment type="caution">
    <text evidence="22">The sequence shown here is derived from an EMBL/GenBank/DDBJ whole genome shotgun (WGS) entry which is preliminary data.</text>
</comment>
<dbReference type="CDD" id="cd01098">
    <property type="entry name" value="PAN_AP_plant"/>
    <property type="match status" value="1"/>
</dbReference>
<dbReference type="Pfam" id="PF11883">
    <property type="entry name" value="DUF3403"/>
    <property type="match status" value="1"/>
</dbReference>
<evidence type="ECO:0000256" key="12">
    <source>
        <dbReference type="ARBA" id="ARBA00023157"/>
    </source>
</evidence>
<evidence type="ECO:0000256" key="6">
    <source>
        <dbReference type="ARBA" id="ARBA00022729"/>
    </source>
</evidence>
<protein>
    <recommendedName>
        <fullName evidence="16">Receptor-like serine/threonine-protein kinase</fullName>
        <ecNumber evidence="16">2.7.11.1</ecNumber>
    </recommendedName>
</protein>
<name>A0A9Q0G4F5_9ROSI</name>
<evidence type="ECO:0000256" key="5">
    <source>
        <dbReference type="ARBA" id="ARBA00022692"/>
    </source>
</evidence>
<keyword evidence="5 17" id="KW-0812">Transmembrane</keyword>
<dbReference type="OrthoDB" id="785331at2759"/>
<dbReference type="SUPFAM" id="SSF57414">
    <property type="entry name" value="Hairpin loop containing domain-like"/>
    <property type="match status" value="1"/>
</dbReference>
<keyword evidence="4 16" id="KW-0808">Transferase</keyword>
<keyword evidence="12" id="KW-1015">Disulfide bond</keyword>
<dbReference type="InterPro" id="IPR000858">
    <property type="entry name" value="S_locus_glycoprot_dom"/>
</dbReference>
<dbReference type="PANTHER" id="PTHR27002">
    <property type="entry name" value="RECEPTOR-LIKE SERINE/THREONINE-PROTEIN KINASE SD1-8"/>
    <property type="match status" value="1"/>
</dbReference>
<dbReference type="PANTHER" id="PTHR27002:SF825">
    <property type="entry name" value="RECEPTOR-LIKE SERINE_THREONINE-PROTEIN KINASE"/>
    <property type="match status" value="1"/>
</dbReference>
<dbReference type="EC" id="2.7.11.1" evidence="16"/>
<dbReference type="InterPro" id="IPR021820">
    <property type="entry name" value="S-locus_recpt_kinase_C"/>
</dbReference>
<dbReference type="PROSITE" id="PS00108">
    <property type="entry name" value="PROTEIN_KINASE_ST"/>
    <property type="match status" value="1"/>
</dbReference>
<dbReference type="InterPro" id="IPR024171">
    <property type="entry name" value="SRK-like_kinase"/>
</dbReference>
<dbReference type="SMART" id="SM00473">
    <property type="entry name" value="PAN_AP"/>
    <property type="match status" value="1"/>
</dbReference>
<dbReference type="InterPro" id="IPR000719">
    <property type="entry name" value="Prot_kinase_dom"/>
</dbReference>
<dbReference type="SUPFAM" id="SSF51110">
    <property type="entry name" value="alpha-D-mannose-specific plant lectins"/>
    <property type="match status" value="1"/>
</dbReference>
<keyword evidence="3 16" id="KW-0723">Serine/threonine-protein kinase</keyword>
<keyword evidence="11 17" id="KW-0472">Membrane</keyword>
<dbReference type="PROSITE" id="PS50927">
    <property type="entry name" value="BULB_LECTIN"/>
    <property type="match status" value="1"/>
</dbReference>
<dbReference type="CDD" id="cd00028">
    <property type="entry name" value="B_lectin"/>
    <property type="match status" value="1"/>
</dbReference>
<dbReference type="Pfam" id="PF01453">
    <property type="entry name" value="B_lectin"/>
    <property type="match status" value="1"/>
</dbReference>
<dbReference type="Proteomes" id="UP001141552">
    <property type="component" value="Unassembled WGS sequence"/>
</dbReference>
<dbReference type="Pfam" id="PF07714">
    <property type="entry name" value="PK_Tyr_Ser-Thr"/>
    <property type="match status" value="1"/>
</dbReference>
<keyword evidence="23" id="KW-1185">Reference proteome</keyword>
<accession>A0A9Q0G4F5</accession>
<feature type="transmembrane region" description="Helical" evidence="17">
    <location>
        <begin position="444"/>
        <end position="465"/>
    </location>
</feature>
<dbReference type="InterPro" id="IPR001245">
    <property type="entry name" value="Ser-Thr/Tyr_kinase_cat_dom"/>
</dbReference>
<organism evidence="22 23">
    <name type="scientific">Turnera subulata</name>
    <dbReference type="NCBI Taxonomy" id="218843"/>
    <lineage>
        <taxon>Eukaryota</taxon>
        <taxon>Viridiplantae</taxon>
        <taxon>Streptophyta</taxon>
        <taxon>Embryophyta</taxon>
        <taxon>Tracheophyta</taxon>
        <taxon>Spermatophyta</taxon>
        <taxon>Magnoliopsida</taxon>
        <taxon>eudicotyledons</taxon>
        <taxon>Gunneridae</taxon>
        <taxon>Pentapetalae</taxon>
        <taxon>rosids</taxon>
        <taxon>fabids</taxon>
        <taxon>Malpighiales</taxon>
        <taxon>Passifloraceae</taxon>
        <taxon>Turnera</taxon>
    </lineage>
</organism>
<dbReference type="CDD" id="cd14066">
    <property type="entry name" value="STKc_IRAK"/>
    <property type="match status" value="1"/>
</dbReference>
<evidence type="ECO:0000256" key="9">
    <source>
        <dbReference type="ARBA" id="ARBA00022840"/>
    </source>
</evidence>
<dbReference type="InterPro" id="IPR001480">
    <property type="entry name" value="Bulb-type_lectin_dom"/>
</dbReference>
<keyword evidence="6 18" id="KW-0732">Signal</keyword>
<evidence type="ECO:0000256" key="7">
    <source>
        <dbReference type="ARBA" id="ARBA00022741"/>
    </source>
</evidence>
<dbReference type="SMART" id="SM00108">
    <property type="entry name" value="B_lectin"/>
    <property type="match status" value="1"/>
</dbReference>
<evidence type="ECO:0000313" key="22">
    <source>
        <dbReference type="EMBL" id="KAJ4841987.1"/>
    </source>
</evidence>
<dbReference type="InterPro" id="IPR008271">
    <property type="entry name" value="Ser/Thr_kinase_AS"/>
</dbReference>
<sequence length="830" mass="93663">MRRKLGGITIQFAYLFIVLSTIRISTAVDTFSPGKPIKDGESIVSPGQLYELGFFSPGSSTRRYLGIWYKRVSTGTVVWVANREVPVLDKSGVLSITDQGILQLSNGTNHVLWSSNVTRTPRNPVAQLLESGNFVVKEGSDSSTAQSSYLWQSFDYPVDTLLPGMKLGMNFVTGADSSFIYSWKSLDDPAKGDIGFGIDSHGFPQLLVTKGPAIEYRLGSFNGLRYTGTPRLQQNLIYKYTFELNEKEVYYHVDLLNQSIATRYVVNTSGFSGRLVWKDETQSWAIYYQAGEDQCDNYKTCGPNAKCNINDSPMCSCFEGFEPKSSRDWDLLDWSSGCVRKDPIDCRRGEGFVKHEGMKLPDTSMSWYNQSMNLQDCEQLCSKKCNCTAYANTDIRGSGCVLWYGDLVDMREYTDRGQDLYIRMSAAYLESLRRQSKARKRKRIAIIICSIIFVMLLLGLGVILYRRRRKVKAREKIKRIIDKYYNTNSRSEDLELPIFQFGIISKATDHFSDRNELGKGGFGPVYKGTLPDGKEVAVKRLSMDSGQGLEEFINEVILIAKLQHRNLVSLLGCCIEEDERILVYEYMSNKSLDCFIFDQSKSRILDSRMRINIIDGIARGLLYLHQDSRLRIIHRDLKTSNILLDKDMVPKISDFGMARIFGGNQTEANTKRVVGTYGYMAPEYAVDGLFSVKSDIFSFGVIVLEIVSGSKNRGFSSHDHMHNLLGHAWKLWTEGKMLELIDNNLDDSSVAVSEIVRCIHVGLLCVQQKPEDRPNMSSVVLMLNGESSLPQPKQPGFFTEREIFETGSSSSYQKSAVSVNEITMTMLDAR</sequence>
<evidence type="ECO:0000256" key="3">
    <source>
        <dbReference type="ARBA" id="ARBA00022527"/>
    </source>
</evidence>
<evidence type="ECO:0000256" key="16">
    <source>
        <dbReference type="PIRNR" id="PIRNR000641"/>
    </source>
</evidence>
<proteinExistence type="inferred from homology"/>
<dbReference type="Pfam" id="PF00954">
    <property type="entry name" value="S_locus_glycop"/>
    <property type="match status" value="1"/>
</dbReference>
<dbReference type="GO" id="GO:0004674">
    <property type="term" value="F:protein serine/threonine kinase activity"/>
    <property type="evidence" value="ECO:0007669"/>
    <property type="project" value="UniProtKB-KW"/>
</dbReference>
<dbReference type="GO" id="GO:0005524">
    <property type="term" value="F:ATP binding"/>
    <property type="evidence" value="ECO:0007669"/>
    <property type="project" value="UniProtKB-KW"/>
</dbReference>
<evidence type="ECO:0000256" key="11">
    <source>
        <dbReference type="ARBA" id="ARBA00023136"/>
    </source>
</evidence>
<evidence type="ECO:0000259" key="20">
    <source>
        <dbReference type="PROSITE" id="PS50927"/>
    </source>
</evidence>
<reference evidence="22" key="2">
    <citation type="journal article" date="2023" name="Plants (Basel)">
        <title>Annotation of the Turnera subulata (Passifloraceae) Draft Genome Reveals the S-Locus Evolved after the Divergence of Turneroideae from Passifloroideae in a Stepwise Manner.</title>
        <authorList>
            <person name="Henning P.M."/>
            <person name="Roalson E.H."/>
            <person name="Mir W."/>
            <person name="McCubbin A.G."/>
            <person name="Shore J.S."/>
        </authorList>
    </citation>
    <scope>NUCLEOTIDE SEQUENCE</scope>
    <source>
        <strain evidence="22">F60SS</strain>
    </source>
</reference>
<dbReference type="AlphaFoldDB" id="A0A9Q0G4F5"/>
<dbReference type="SUPFAM" id="SSF56112">
    <property type="entry name" value="Protein kinase-like (PK-like)"/>
    <property type="match status" value="1"/>
</dbReference>
<gene>
    <name evidence="22" type="ORF">Tsubulata_005415</name>
</gene>
<dbReference type="Gene3D" id="2.90.10.10">
    <property type="entry name" value="Bulb-type lectin domain"/>
    <property type="match status" value="1"/>
</dbReference>
<evidence type="ECO:0000256" key="15">
    <source>
        <dbReference type="ARBA" id="ARBA00048679"/>
    </source>
</evidence>
<dbReference type="FunFam" id="2.90.10.10:FF:000004">
    <property type="entry name" value="G-type lectin S-receptor-like serine/threonine-protein kinase"/>
    <property type="match status" value="1"/>
</dbReference>